<dbReference type="EC" id="1.-.-.-" evidence="4"/>
<comment type="caution">
    <text evidence="4">The sequence shown here is derived from an EMBL/GenBank/DDBJ whole genome shotgun (WGS) entry which is preliminary data.</text>
</comment>
<name>A0ABW5CMS9_9HYPH</name>
<feature type="domain" description="Luciferase-like" evidence="3">
    <location>
        <begin position="11"/>
        <end position="303"/>
    </location>
</feature>
<evidence type="ECO:0000259" key="3">
    <source>
        <dbReference type="Pfam" id="PF00296"/>
    </source>
</evidence>
<dbReference type="PANTHER" id="PTHR30137:SF8">
    <property type="entry name" value="BLR5498 PROTEIN"/>
    <property type="match status" value="1"/>
</dbReference>
<proteinExistence type="predicted"/>
<dbReference type="InterPro" id="IPR036661">
    <property type="entry name" value="Luciferase-like_sf"/>
</dbReference>
<gene>
    <name evidence="4" type="ORF">ACFSKQ_11420</name>
</gene>
<keyword evidence="5" id="KW-1185">Reference proteome</keyword>
<keyword evidence="2" id="KW-0503">Monooxygenase</keyword>
<dbReference type="RefSeq" id="WP_209739149.1">
    <property type="nucleotide sequence ID" value="NZ_CP072611.1"/>
</dbReference>
<dbReference type="Gene3D" id="3.20.20.30">
    <property type="entry name" value="Luciferase-like domain"/>
    <property type="match status" value="1"/>
</dbReference>
<dbReference type="GO" id="GO:0016491">
    <property type="term" value="F:oxidoreductase activity"/>
    <property type="evidence" value="ECO:0007669"/>
    <property type="project" value="UniProtKB-KW"/>
</dbReference>
<accession>A0ABW5CMS9</accession>
<evidence type="ECO:0000313" key="5">
    <source>
        <dbReference type="Proteomes" id="UP001597371"/>
    </source>
</evidence>
<evidence type="ECO:0000313" key="4">
    <source>
        <dbReference type="EMBL" id="MFD2238068.1"/>
    </source>
</evidence>
<dbReference type="EMBL" id="JBHUIJ010000013">
    <property type="protein sequence ID" value="MFD2238068.1"/>
    <property type="molecule type" value="Genomic_DNA"/>
</dbReference>
<keyword evidence="1 4" id="KW-0560">Oxidoreductase</keyword>
<dbReference type="Proteomes" id="UP001597371">
    <property type="component" value="Unassembled WGS sequence"/>
</dbReference>
<dbReference type="PANTHER" id="PTHR30137">
    <property type="entry name" value="LUCIFERASE-LIKE MONOOXYGENASE"/>
    <property type="match status" value="1"/>
</dbReference>
<protein>
    <submittedName>
        <fullName evidence="4">LLM class flavin-dependent oxidoreductase</fullName>
        <ecNumber evidence="4">1.-.-.-</ecNumber>
    </submittedName>
</protein>
<organism evidence="4 5">
    <name type="scientific">Aureimonas populi</name>
    <dbReference type="NCBI Taxonomy" id="1701758"/>
    <lineage>
        <taxon>Bacteria</taxon>
        <taxon>Pseudomonadati</taxon>
        <taxon>Pseudomonadota</taxon>
        <taxon>Alphaproteobacteria</taxon>
        <taxon>Hyphomicrobiales</taxon>
        <taxon>Aurantimonadaceae</taxon>
        <taxon>Aureimonas</taxon>
    </lineage>
</organism>
<evidence type="ECO:0000256" key="2">
    <source>
        <dbReference type="ARBA" id="ARBA00023033"/>
    </source>
</evidence>
<reference evidence="5" key="1">
    <citation type="journal article" date="2019" name="Int. J. Syst. Evol. Microbiol.">
        <title>The Global Catalogue of Microorganisms (GCM) 10K type strain sequencing project: providing services to taxonomists for standard genome sequencing and annotation.</title>
        <authorList>
            <consortium name="The Broad Institute Genomics Platform"/>
            <consortium name="The Broad Institute Genome Sequencing Center for Infectious Disease"/>
            <person name="Wu L."/>
            <person name="Ma J."/>
        </authorList>
    </citation>
    <scope>NUCLEOTIDE SEQUENCE [LARGE SCALE GENOMIC DNA]</scope>
    <source>
        <strain evidence="5">ZS-35-S2</strain>
    </source>
</reference>
<sequence>MTTLGLFNLMGLHDRNTSPMSVLRTTVDMVAMAEDFGFDIAWFAEHHFTNHSICPSALMMISHCAARTSRVRLGTAVLALPFHNPIRLVQEAAFADLLASGRLVLGLGAGYQPYEFDRFDIEESTKIDRMMEIWDILEQGLTKGYVAYEGRHYRIPPTELSMRPFGLSMPDLYVASRRPEVIARCARGGHTPFMSFGHRGLAPAVAAKEKLLTMWADGGGERSAMPLAIQRFIYVTEERDDALHAARCVRDFARAWVTLHERNLEKEGPFVRLMPLNDEPPLDDFLESAVIGPPEYCVEKLREELSALRPSHLCCLMGPAGIGRSETLASLERFGFEVVPHLSEWLSLGQSDDLAA</sequence>
<evidence type="ECO:0000256" key="1">
    <source>
        <dbReference type="ARBA" id="ARBA00023002"/>
    </source>
</evidence>
<dbReference type="InterPro" id="IPR011251">
    <property type="entry name" value="Luciferase-like_dom"/>
</dbReference>
<dbReference type="Pfam" id="PF00296">
    <property type="entry name" value="Bac_luciferase"/>
    <property type="match status" value="1"/>
</dbReference>
<dbReference type="InterPro" id="IPR050766">
    <property type="entry name" value="Bact_Lucif_Oxidored"/>
</dbReference>
<dbReference type="SUPFAM" id="SSF51679">
    <property type="entry name" value="Bacterial luciferase-like"/>
    <property type="match status" value="1"/>
</dbReference>